<reference evidence="3" key="1">
    <citation type="submission" date="2021-01" db="UniProtKB">
        <authorList>
            <consortium name="EnsemblMetazoa"/>
        </authorList>
    </citation>
    <scope>IDENTIFICATION</scope>
</reference>
<dbReference type="AlphaFoldDB" id="A0A7M5X5T8"/>
<dbReference type="InterPro" id="IPR035983">
    <property type="entry name" value="Hect_E3_ubiquitin_ligase"/>
</dbReference>
<evidence type="ECO:0000313" key="3">
    <source>
        <dbReference type="EnsemblMetazoa" id="CLYHEMP017878.2"/>
    </source>
</evidence>
<feature type="domain" description="HECT" evidence="2">
    <location>
        <begin position="79"/>
        <end position="222"/>
    </location>
</feature>
<name>A0A7M5X5T8_9CNID</name>
<dbReference type="InterPro" id="IPR000569">
    <property type="entry name" value="HECT_dom"/>
</dbReference>
<sequence length="231" mass="25784">MPKSNFNICMTEIFVTLGKIVAHNICQNGIGFPYLAPAIFEYIAHASVPHAALFLTLADANLGYQHYIAQLTTRHQVIQSMLVHDVLVKRKASLDQFRKGLSTLNVLKIIEENPKQMRHLFVEGPLNAEKVISHIVFKNHDQEQCDTMRDVIRSFNSDQLTQFCSFVTGSPVPSVGERLHVEFTQSPAISSSTCAQGIVVPPIVSREFNLLKPALLAVMDTASFSRNFNTM</sequence>
<dbReference type="OrthoDB" id="2384350at2759"/>
<dbReference type="Proteomes" id="UP000594262">
    <property type="component" value="Unplaced"/>
</dbReference>
<protein>
    <recommendedName>
        <fullName evidence="2">HECT domain-containing protein</fullName>
    </recommendedName>
</protein>
<dbReference type="EnsemblMetazoa" id="CLYHEMT017878.2">
    <property type="protein sequence ID" value="CLYHEMP017878.2"/>
    <property type="gene ID" value="CLYHEMG017878"/>
</dbReference>
<proteinExistence type="predicted"/>
<dbReference type="SUPFAM" id="SSF56204">
    <property type="entry name" value="Hect, E3 ligase catalytic domain"/>
    <property type="match status" value="1"/>
</dbReference>
<keyword evidence="4" id="KW-1185">Reference proteome</keyword>
<keyword evidence="1" id="KW-0833">Ubl conjugation pathway</keyword>
<organism evidence="3 4">
    <name type="scientific">Clytia hemisphaerica</name>
    <dbReference type="NCBI Taxonomy" id="252671"/>
    <lineage>
        <taxon>Eukaryota</taxon>
        <taxon>Metazoa</taxon>
        <taxon>Cnidaria</taxon>
        <taxon>Hydrozoa</taxon>
        <taxon>Hydroidolina</taxon>
        <taxon>Leptothecata</taxon>
        <taxon>Obeliida</taxon>
        <taxon>Clytiidae</taxon>
        <taxon>Clytia</taxon>
    </lineage>
</organism>
<dbReference type="Pfam" id="PF00632">
    <property type="entry name" value="HECT"/>
    <property type="match status" value="1"/>
</dbReference>
<evidence type="ECO:0000259" key="2">
    <source>
        <dbReference type="Pfam" id="PF00632"/>
    </source>
</evidence>
<accession>A0A7M5X5T8</accession>
<evidence type="ECO:0000256" key="1">
    <source>
        <dbReference type="ARBA" id="ARBA00022786"/>
    </source>
</evidence>
<dbReference type="GO" id="GO:0004842">
    <property type="term" value="F:ubiquitin-protein transferase activity"/>
    <property type="evidence" value="ECO:0007669"/>
    <property type="project" value="InterPro"/>
</dbReference>
<evidence type="ECO:0000313" key="4">
    <source>
        <dbReference type="Proteomes" id="UP000594262"/>
    </source>
</evidence>